<dbReference type="SUPFAM" id="SSF143437">
    <property type="entry name" value="THUMP domain-like"/>
    <property type="match status" value="1"/>
</dbReference>
<dbReference type="InterPro" id="IPR004114">
    <property type="entry name" value="THUMP_dom"/>
</dbReference>
<dbReference type="PROSITE" id="PS51165">
    <property type="entry name" value="THUMP"/>
    <property type="match status" value="1"/>
</dbReference>
<protein>
    <submittedName>
        <fullName evidence="3">THUMP domain protein</fullName>
    </submittedName>
</protein>
<dbReference type="AlphaFoldDB" id="A1RRD7"/>
<gene>
    <name evidence="3" type="ordered locus">Pisl_0341</name>
</gene>
<dbReference type="eggNOG" id="arCOG00084">
    <property type="taxonomic scope" value="Archaea"/>
</dbReference>
<dbReference type="STRING" id="384616.Pisl_0341"/>
<evidence type="ECO:0000313" key="4">
    <source>
        <dbReference type="Proteomes" id="UP000002595"/>
    </source>
</evidence>
<dbReference type="GO" id="GO:0006400">
    <property type="term" value="P:tRNA modification"/>
    <property type="evidence" value="ECO:0007669"/>
    <property type="project" value="InterPro"/>
</dbReference>
<reference evidence="3" key="1">
    <citation type="submission" date="2006-12" db="EMBL/GenBank/DDBJ databases">
        <title>Complete sequence of Pyrobaculum islandicum DSM 4184.</title>
        <authorList>
            <person name="Copeland A."/>
            <person name="Lucas S."/>
            <person name="Lapidus A."/>
            <person name="Barry K."/>
            <person name="Detter J.C."/>
            <person name="Glavina del Rio T."/>
            <person name="Dalin E."/>
            <person name="Tice H."/>
            <person name="Pitluck S."/>
            <person name="Meincke L."/>
            <person name="Brettin T."/>
            <person name="Bruce D."/>
            <person name="Han C."/>
            <person name="Tapia R."/>
            <person name="Gilna P."/>
            <person name="Schmutz J."/>
            <person name="Larimer F."/>
            <person name="Land M."/>
            <person name="Hauser L."/>
            <person name="Kyrpides N."/>
            <person name="Mikhailova N."/>
            <person name="Cozen A.E."/>
            <person name="Fitz-Gibbon S.T."/>
            <person name="House C.H."/>
            <person name="Saltikov C."/>
            <person name="Lowe T."/>
            <person name="Richardson P."/>
        </authorList>
    </citation>
    <scope>NUCLEOTIDE SEQUENCE [LARGE SCALE GENOMIC DNA]</scope>
    <source>
        <strain evidence="3">DSM 4184</strain>
    </source>
</reference>
<dbReference type="Proteomes" id="UP000002595">
    <property type="component" value="Chromosome"/>
</dbReference>
<organism evidence="3 4">
    <name type="scientific">Pyrobaculum islandicum (strain DSM 4184 / JCM 9189 / GEO3)</name>
    <dbReference type="NCBI Taxonomy" id="384616"/>
    <lineage>
        <taxon>Archaea</taxon>
        <taxon>Thermoproteota</taxon>
        <taxon>Thermoprotei</taxon>
        <taxon>Thermoproteales</taxon>
        <taxon>Thermoproteaceae</taxon>
        <taxon>Pyrobaculum</taxon>
    </lineage>
</organism>
<name>A1RRD7_PYRIL</name>
<dbReference type="InterPro" id="IPR040183">
    <property type="entry name" value="THUMPD1-like"/>
</dbReference>
<evidence type="ECO:0000313" key="3">
    <source>
        <dbReference type="EMBL" id="ABL87519.1"/>
    </source>
</evidence>
<dbReference type="Pfam" id="PF02926">
    <property type="entry name" value="THUMP"/>
    <property type="match status" value="1"/>
</dbReference>
<accession>A1RRD7</accession>
<dbReference type="Gene3D" id="3.30.2300.10">
    <property type="entry name" value="THUMP superfamily"/>
    <property type="match status" value="1"/>
</dbReference>
<feature type="domain" description="THUMP" evidence="2">
    <location>
        <begin position="71"/>
        <end position="170"/>
    </location>
</feature>
<dbReference type="PANTHER" id="PTHR13452:SF10">
    <property type="entry name" value="THUMP DOMAIN-CONTAINING PROTEIN 1"/>
    <property type="match status" value="1"/>
</dbReference>
<evidence type="ECO:0000259" key="2">
    <source>
        <dbReference type="PROSITE" id="PS51165"/>
    </source>
</evidence>
<evidence type="ECO:0000256" key="1">
    <source>
        <dbReference type="PROSITE-ProRule" id="PRU00529"/>
    </source>
</evidence>
<proteinExistence type="predicted"/>
<dbReference type="GO" id="GO:0003723">
    <property type="term" value="F:RNA binding"/>
    <property type="evidence" value="ECO:0007669"/>
    <property type="project" value="UniProtKB-UniRule"/>
</dbReference>
<dbReference type="PANTHER" id="PTHR13452">
    <property type="entry name" value="THUMP DOMAIN CONTAINING PROTEIN 1-RELATED"/>
    <property type="match status" value="1"/>
</dbReference>
<dbReference type="HOGENOM" id="CLU_097042_0_0_2"/>
<sequence>MFYKMSLERSMSWNLVVATGWRQERLCLEELYRVGDIVGRRVEEVWFTGFDGLLTAKVEGDPVEFVKMLIDVVKSGYYIPRYILRVTPIMTVVKTDLDEIQKAVGELAERYIAPQESFKIELKKRGVKFDRMSVIEYVARAVNRRVDLTKPDKVVWIEMFPSRTGISVIREDETFSLMRSRSAT</sequence>
<keyword evidence="1" id="KW-0694">RNA-binding</keyword>
<dbReference type="EMBL" id="CP000504">
    <property type="protein sequence ID" value="ABL87519.1"/>
    <property type="molecule type" value="Genomic_DNA"/>
</dbReference>
<dbReference type="KEGG" id="pis:Pisl_0341"/>
<keyword evidence="4" id="KW-1185">Reference proteome</keyword>
<dbReference type="CDD" id="cd11717">
    <property type="entry name" value="THUMP_THUMPD1_like"/>
    <property type="match status" value="1"/>
</dbReference>
<dbReference type="SMART" id="SM00981">
    <property type="entry name" value="THUMP"/>
    <property type="match status" value="1"/>
</dbReference>